<name>E4XSU6_OIKDI</name>
<evidence type="ECO:0000313" key="2">
    <source>
        <dbReference type="Proteomes" id="UP000001307"/>
    </source>
</evidence>
<dbReference type="EMBL" id="FN653140">
    <property type="protein sequence ID" value="CBY12805.1"/>
    <property type="molecule type" value="Genomic_DNA"/>
</dbReference>
<reference evidence="1" key="1">
    <citation type="journal article" date="2010" name="Science">
        <title>Plasticity of animal genome architecture unmasked by rapid evolution of a pelagic tunicate.</title>
        <authorList>
            <person name="Denoeud F."/>
            <person name="Henriet S."/>
            <person name="Mungpakdee S."/>
            <person name="Aury J.M."/>
            <person name="Da Silva C."/>
            <person name="Brinkmann H."/>
            <person name="Mikhaleva J."/>
            <person name="Olsen L.C."/>
            <person name="Jubin C."/>
            <person name="Canestro C."/>
            <person name="Bouquet J.M."/>
            <person name="Danks G."/>
            <person name="Poulain J."/>
            <person name="Campsteijn C."/>
            <person name="Adamski M."/>
            <person name="Cross I."/>
            <person name="Yadetie F."/>
            <person name="Muffato M."/>
            <person name="Louis A."/>
            <person name="Butcher S."/>
            <person name="Tsagkogeorga G."/>
            <person name="Konrad A."/>
            <person name="Singh S."/>
            <person name="Jensen M.F."/>
            <person name="Cong E.H."/>
            <person name="Eikeseth-Otteraa H."/>
            <person name="Noel B."/>
            <person name="Anthouard V."/>
            <person name="Porcel B.M."/>
            <person name="Kachouri-Lafond R."/>
            <person name="Nishino A."/>
            <person name="Ugolini M."/>
            <person name="Chourrout P."/>
            <person name="Nishida H."/>
            <person name="Aasland R."/>
            <person name="Huzurbazar S."/>
            <person name="Westhof E."/>
            <person name="Delsuc F."/>
            <person name="Lehrach H."/>
            <person name="Reinhardt R."/>
            <person name="Weissenbach J."/>
            <person name="Roy S.W."/>
            <person name="Artiguenave F."/>
            <person name="Postlethwait J.H."/>
            <person name="Manak J.R."/>
            <person name="Thompson E.M."/>
            <person name="Jaillon O."/>
            <person name="Du Pasquier L."/>
            <person name="Boudinot P."/>
            <person name="Liberles D.A."/>
            <person name="Volff J.N."/>
            <person name="Philippe H."/>
            <person name="Lenhard B."/>
            <person name="Roest Crollius H."/>
            <person name="Wincker P."/>
            <person name="Chourrout D."/>
        </authorList>
    </citation>
    <scope>NUCLEOTIDE SEQUENCE [LARGE SCALE GENOMIC DNA]</scope>
</reference>
<organism evidence="1">
    <name type="scientific">Oikopleura dioica</name>
    <name type="common">Tunicate</name>
    <dbReference type="NCBI Taxonomy" id="34765"/>
    <lineage>
        <taxon>Eukaryota</taxon>
        <taxon>Metazoa</taxon>
        <taxon>Chordata</taxon>
        <taxon>Tunicata</taxon>
        <taxon>Appendicularia</taxon>
        <taxon>Copelata</taxon>
        <taxon>Oikopleuridae</taxon>
        <taxon>Oikopleura</taxon>
    </lineage>
</organism>
<dbReference type="OrthoDB" id="10341181at2759"/>
<evidence type="ECO:0000313" key="1">
    <source>
        <dbReference type="EMBL" id="CBY12805.1"/>
    </source>
</evidence>
<sequence>MKPKPAFAFLLGAIAAQENIPLYSVPLDAYADEAYCQANFENCMSCWYCTYSAESAGLVGGANCFSDFGGVDQARMKKQYCRNGTDSSIYDGDSSSGQFQCDGSDEAFQSFCSVSNRMRRSSNYWLFTLSRSASAVKMSDQNKLPIPSPVGLAVRSTWAATSICRGNDCNDKFINQKNSDFPEFGEEGSGGGDSSIPTRNTCLSCDGCWNATQAEPEECPENQPFCYTSVSGEWDSTTSIRRRCSDDVLGNQRSDTLTIQEERNICVSGNIPCNGFNMPFNFIEDLPIPSRQDFSRPLGEKEIEFMCGGLEDNCISCYTCTDASDALNSCTTLPEFNQSKPPTFLRVVYDSDAEEFLENVCSLTVLRSVIGGGLPETMVRRNVVQVKRGQAVPAYLNDQQTSVSGCSGNFCNGNQQGLPNDDTQCFRCQGNSTADPSNPCVTGNLTPFVDPSVKCANSLCKTTIYGDIIRRDCATTEDLFGLDASSGDVTVSSDSATSFVCKTNKCNDIYVDSDNVIRTDADFSNEITFENIKSERVASLESCPDENDCLKCKTCTVRLNEASEDFENCVKGEYTASEWYPRYVNGLPVVCAILKSQQDYSPTFYGQFTYSLERGAMTKVNPAQFYNWNEAKLETLQDTVLSCNGDKCNSLSATSLPIRPITRPRADLRAETECYSCNSTEIGPCFYDQSAVTYPASTVTCSDGCQTRLTTNSKKNPLNFFGDSESRVSRSCGDSPLIISTEELWGCIGHDCNNFDDTMIPERQLPNDPIPNNVEEVFCATQECIECQACVHIFKYSEPKQKSYPCGLRKFRKFYEVGGQQIENVCSTDFGIREDGGWSRVGIVSHYVTPKRADTELEEAALLENEEYLISTVLSRAGTANGCPICLEGGCENITLFNTCAVENICSSVLTTRLSDGETINLQKCATPQQVIDFNNGRVSIIEQLKRTQCGTDGCNEIGFDPAEWTFATTSELKYPPQMLTRSQSDLVRQHMQGGFPCTDETKCLTCFKCSYVLFEIDGIVTESGRACKGDQGTGSLDMIPVWNNFCWPKVGGIGNEVGFDGVNGDYDNLECHPDQTLHFMNCGVDSSIDRFSGGGSALLQVNRFYAAFSSSYDFGIPEFGGVYNILRDTTVIGKCAGSNCNNVALDQQLPIIKPGNETYCKSCFYQRADNAYTLYGNYGDEDCIDKPYQVSSARCNDREVCTIKVNQLAHNLNNLNAGLNSRVETISRGCISWNMGIRPEVQSDIKRIAVCLTNECNNFLIDFDAEDLIQLPQAGSWDQPIDPALVPFTCGTFDNECISCLSCESDHADPANADICRYSPELVINGVFRRRYFDTLKSNWVVNQCSTRTATVTGPLGNRINIMDRGSSQNEVGTESESFTSTLCKGHMCNGQEDVESNSSMKMCFLCKNTAECKSGIFDEVAAARQSEFCKSGICETRINGDDVTRRCVDSQVIISYAEDVFGTEIDPAPFDVSIEQILETCSGNSCNSKFVGVDNQIYDETPEFKPMEEPTPVSRPEDCDDRLSLGIDTNLCIKCYNCQNVVDDIDIPENVPCYNELGPEFENYFFKSQAGIPTMCGLRVDKKVSTDGYHYVIKRTAYSGIDPLSVTDEKNHRMEIFRSSNLNCKDELCNSFAINELPVPPIILPRVNSKNEDLQCYNCTYSTDIDGENTDCALEPSSVATCGPAEYCDLRVTETIDFETSSFVASQKYEVERQCKQQIYTGSFYFTSRTIETWACLGDLCNGQTEDAQPPPYPDVPISDERWEVPIPRENVDAICKWVDCLKCLTCNIEYSVNSEKPGQSVLDEQCTTETYRANYLNKKQTSSFWYNQCSVQNGMRVVGKTPIYVLKAGVARTNEPDIPIVNKKVRRVTKLSEARESIMRAQVCDVCDDVISCAAPTETCVAEYGVCAAIREDTMLTSQSCGSYQQSQLFSEGVDEIFR</sequence>
<accession>E4XSU6</accession>
<proteinExistence type="predicted"/>
<protein>
    <submittedName>
        <fullName evidence="1">Uncharacterized protein</fullName>
    </submittedName>
</protein>
<dbReference type="InParanoid" id="E4XSU6"/>
<keyword evidence="2" id="KW-1185">Reference proteome</keyword>
<dbReference type="Proteomes" id="UP000001307">
    <property type="component" value="Unassembled WGS sequence"/>
</dbReference>
<gene>
    <name evidence="1" type="ORF">GSOID_T00002864001</name>
</gene>